<evidence type="ECO:0000313" key="2">
    <source>
        <dbReference type="Proteomes" id="UP000199520"/>
    </source>
</evidence>
<protein>
    <submittedName>
        <fullName evidence="1">Uncharacterized protein</fullName>
    </submittedName>
</protein>
<dbReference type="AlphaFoldDB" id="A0A1I4GL99"/>
<organism evidence="1 2">
    <name type="scientific">Pelosinus propionicus DSM 13327</name>
    <dbReference type="NCBI Taxonomy" id="1123291"/>
    <lineage>
        <taxon>Bacteria</taxon>
        <taxon>Bacillati</taxon>
        <taxon>Bacillota</taxon>
        <taxon>Negativicutes</taxon>
        <taxon>Selenomonadales</taxon>
        <taxon>Sporomusaceae</taxon>
        <taxon>Pelosinus</taxon>
    </lineage>
</organism>
<reference evidence="2" key="1">
    <citation type="submission" date="2016-10" db="EMBL/GenBank/DDBJ databases">
        <authorList>
            <person name="Varghese N."/>
            <person name="Submissions S."/>
        </authorList>
    </citation>
    <scope>NUCLEOTIDE SEQUENCE [LARGE SCALE GENOMIC DNA]</scope>
    <source>
        <strain evidence="2">DSM 13327</strain>
    </source>
</reference>
<dbReference type="OrthoDB" id="1683455at2"/>
<keyword evidence="2" id="KW-1185">Reference proteome</keyword>
<dbReference type="Proteomes" id="UP000199520">
    <property type="component" value="Unassembled WGS sequence"/>
</dbReference>
<accession>A0A1I4GL99</accession>
<proteinExistence type="predicted"/>
<evidence type="ECO:0000313" key="1">
    <source>
        <dbReference type="EMBL" id="SFL30659.1"/>
    </source>
</evidence>
<sequence length="72" mass="8258">MTIEFTCLSCTRTFAIPISDLFKTDYLSCICCGKPVPIDLINSLQHVCRSFSLDAENLKNESLWHIRFIEKS</sequence>
<gene>
    <name evidence="1" type="ORF">SAMN04490355_10013</name>
</gene>
<name>A0A1I4GL99_9FIRM</name>
<dbReference type="EMBL" id="FOTS01000001">
    <property type="protein sequence ID" value="SFL30659.1"/>
    <property type="molecule type" value="Genomic_DNA"/>
</dbReference>
<dbReference type="RefSeq" id="WP_090931704.1">
    <property type="nucleotide sequence ID" value="NZ_FOTS01000001.1"/>
</dbReference>